<protein>
    <submittedName>
        <fullName evidence="1">Uncharacterized protein</fullName>
    </submittedName>
</protein>
<evidence type="ECO:0000313" key="2">
    <source>
        <dbReference type="Proteomes" id="UP000248918"/>
    </source>
</evidence>
<name>A0A329BGR6_9BURK</name>
<reference evidence="1 2" key="1">
    <citation type="submission" date="2018-06" db="EMBL/GenBank/DDBJ databases">
        <title>Genomic Encyclopedia of Type Strains, Phase III (KMG-III): the genomes of soil and plant-associated and newly described type strains.</title>
        <authorList>
            <person name="Whitman W."/>
        </authorList>
    </citation>
    <scope>NUCLEOTIDE SEQUENCE [LARGE SCALE GENOMIC DNA]</scope>
    <source>
        <strain evidence="1 2">LMG 23644</strain>
    </source>
</reference>
<dbReference type="EMBL" id="QLTK01000050">
    <property type="protein sequence ID" value="RAS17045.1"/>
    <property type="molecule type" value="Genomic_DNA"/>
</dbReference>
<comment type="caution">
    <text evidence="1">The sequence shown here is derived from an EMBL/GenBank/DDBJ whole genome shotgun (WGS) entry which is preliminary data.</text>
</comment>
<accession>A0A329BGR6</accession>
<sequence length="75" mass="8434">MNRAEWQASEVKLIGTHIGMGPDATETEDGLRHRFARVSLIGNHLALIAKDYPVLRQHILDFWPAVDSYGEHLPA</sequence>
<dbReference type="Proteomes" id="UP000248918">
    <property type="component" value="Unassembled WGS sequence"/>
</dbReference>
<evidence type="ECO:0000313" key="1">
    <source>
        <dbReference type="EMBL" id="RAS17045.1"/>
    </source>
</evidence>
<gene>
    <name evidence="1" type="ORF">BX591_15018</name>
</gene>
<organism evidence="1 2">
    <name type="scientific">Paraburkholderia bryophila</name>
    <dbReference type="NCBI Taxonomy" id="420952"/>
    <lineage>
        <taxon>Bacteria</taxon>
        <taxon>Pseudomonadati</taxon>
        <taxon>Pseudomonadota</taxon>
        <taxon>Betaproteobacteria</taxon>
        <taxon>Burkholderiales</taxon>
        <taxon>Burkholderiaceae</taxon>
        <taxon>Paraburkholderia</taxon>
    </lineage>
</organism>
<proteinExistence type="predicted"/>
<dbReference type="AlphaFoldDB" id="A0A329BGR6"/>